<accession>A0ABV3Z4R5</accession>
<proteinExistence type="predicted"/>
<protein>
    <recommendedName>
        <fullName evidence="3">Lipoprotein</fullName>
    </recommendedName>
</protein>
<evidence type="ECO:0008006" key="3">
    <source>
        <dbReference type="Google" id="ProtNLM"/>
    </source>
</evidence>
<organism evidence="1 2">
    <name type="scientific">Hyphococcus lacteus</name>
    <dbReference type="NCBI Taxonomy" id="3143536"/>
    <lineage>
        <taxon>Bacteria</taxon>
        <taxon>Pseudomonadati</taxon>
        <taxon>Pseudomonadota</taxon>
        <taxon>Alphaproteobacteria</taxon>
        <taxon>Parvularculales</taxon>
        <taxon>Parvularculaceae</taxon>
        <taxon>Hyphococcus</taxon>
    </lineage>
</organism>
<evidence type="ECO:0000313" key="1">
    <source>
        <dbReference type="EMBL" id="MEX6632476.1"/>
    </source>
</evidence>
<evidence type="ECO:0000313" key="2">
    <source>
        <dbReference type="Proteomes" id="UP001560685"/>
    </source>
</evidence>
<keyword evidence="2" id="KW-1185">Reference proteome</keyword>
<comment type="caution">
    <text evidence="1">The sequence shown here is derived from an EMBL/GenBank/DDBJ whole genome shotgun (WGS) entry which is preliminary data.</text>
</comment>
<gene>
    <name evidence="1" type="ORF">ABFZ84_02850</name>
</gene>
<dbReference type="RefSeq" id="WP_369312400.1">
    <property type="nucleotide sequence ID" value="NZ_JBEHZE010000001.1"/>
</dbReference>
<dbReference type="PROSITE" id="PS51257">
    <property type="entry name" value="PROKAR_LIPOPROTEIN"/>
    <property type="match status" value="1"/>
</dbReference>
<dbReference type="EMBL" id="JBEHZE010000001">
    <property type="protein sequence ID" value="MEX6632476.1"/>
    <property type="molecule type" value="Genomic_DNA"/>
</dbReference>
<reference evidence="1 2" key="1">
    <citation type="submission" date="2024-05" db="EMBL/GenBank/DDBJ databases">
        <title>Three bacterial strains, DH-69, EH-24, and ECK-19 isolated from coastal sediments.</title>
        <authorList>
            <person name="Ye Y.-Q."/>
            <person name="Du Z.-J."/>
        </authorList>
    </citation>
    <scope>NUCLEOTIDE SEQUENCE [LARGE SCALE GENOMIC DNA]</scope>
    <source>
        <strain evidence="1 2">ECK-19</strain>
    </source>
</reference>
<dbReference type="Proteomes" id="UP001560685">
    <property type="component" value="Unassembled WGS sequence"/>
</dbReference>
<sequence>MFRIFAISLITLTVVACATVSPRMRIENRFVEFGLSEDKARCMGNELDDRLNRSDLKAVADFIGNINEADSPGQSLDALISIENPRAAGAIARAGIACAFS</sequence>
<name>A0ABV3Z4R5_9PROT</name>